<feature type="compositionally biased region" description="Acidic residues" evidence="1">
    <location>
        <begin position="1"/>
        <end position="11"/>
    </location>
</feature>
<accession>A0A1I3P468</accession>
<feature type="region of interest" description="Disordered" evidence="1">
    <location>
        <begin position="1"/>
        <end position="20"/>
    </location>
</feature>
<dbReference type="AlphaFoldDB" id="A0A1I3P468"/>
<sequence>MSILMYDEEAGEQGGKHGYPNFALLQPGRIRLPLKRRHSPTTTLNLERLVGDKFEAIGE</sequence>
<evidence type="ECO:0000256" key="1">
    <source>
        <dbReference type="SAM" id="MobiDB-lite"/>
    </source>
</evidence>
<reference evidence="3" key="1">
    <citation type="submission" date="2016-10" db="EMBL/GenBank/DDBJ databases">
        <authorList>
            <person name="Varghese N."/>
            <person name="Submissions S."/>
        </authorList>
    </citation>
    <scope>NUCLEOTIDE SEQUENCE [LARGE SCALE GENOMIC DNA]</scope>
    <source>
        <strain evidence="3">OK042</strain>
    </source>
</reference>
<dbReference type="EMBL" id="FORT01000002">
    <property type="protein sequence ID" value="SFJ16130.1"/>
    <property type="molecule type" value="Genomic_DNA"/>
</dbReference>
<proteinExistence type="predicted"/>
<gene>
    <name evidence="2" type="ORF">SAMN05518846_102248</name>
</gene>
<name>A0A1I3P468_9BACL</name>
<dbReference type="Proteomes" id="UP000198915">
    <property type="component" value="Unassembled WGS sequence"/>
</dbReference>
<evidence type="ECO:0000313" key="2">
    <source>
        <dbReference type="EMBL" id="SFJ16130.1"/>
    </source>
</evidence>
<dbReference type="STRING" id="1884381.SAMN05518846_102248"/>
<keyword evidence="3" id="KW-1185">Reference proteome</keyword>
<evidence type="ECO:0000313" key="3">
    <source>
        <dbReference type="Proteomes" id="UP000198915"/>
    </source>
</evidence>
<organism evidence="2 3">
    <name type="scientific">Brevibacillus centrosporus</name>
    <dbReference type="NCBI Taxonomy" id="54910"/>
    <lineage>
        <taxon>Bacteria</taxon>
        <taxon>Bacillati</taxon>
        <taxon>Bacillota</taxon>
        <taxon>Bacilli</taxon>
        <taxon>Bacillales</taxon>
        <taxon>Paenibacillaceae</taxon>
        <taxon>Brevibacillus</taxon>
    </lineage>
</organism>
<protein>
    <submittedName>
        <fullName evidence="2">Uncharacterized protein</fullName>
    </submittedName>
</protein>